<dbReference type="AlphaFoldDB" id="A0A195DEN7"/>
<gene>
    <name evidence="1" type="ORF">ALC57_16547</name>
</gene>
<organism evidence="1 2">
    <name type="scientific">Trachymyrmex cornetzi</name>
    <dbReference type="NCBI Taxonomy" id="471704"/>
    <lineage>
        <taxon>Eukaryota</taxon>
        <taxon>Metazoa</taxon>
        <taxon>Ecdysozoa</taxon>
        <taxon>Arthropoda</taxon>
        <taxon>Hexapoda</taxon>
        <taxon>Insecta</taxon>
        <taxon>Pterygota</taxon>
        <taxon>Neoptera</taxon>
        <taxon>Endopterygota</taxon>
        <taxon>Hymenoptera</taxon>
        <taxon>Apocrita</taxon>
        <taxon>Aculeata</taxon>
        <taxon>Formicoidea</taxon>
        <taxon>Formicidae</taxon>
        <taxon>Myrmicinae</taxon>
        <taxon>Trachymyrmex</taxon>
    </lineage>
</organism>
<protein>
    <submittedName>
        <fullName evidence="1">Uncharacterized protein</fullName>
    </submittedName>
</protein>
<accession>A0A195DEN7</accession>
<proteinExistence type="predicted"/>
<keyword evidence="2" id="KW-1185">Reference proteome</keyword>
<name>A0A195DEN7_9HYME</name>
<evidence type="ECO:0000313" key="1">
    <source>
        <dbReference type="EMBL" id="KYN11336.1"/>
    </source>
</evidence>
<dbReference type="Proteomes" id="UP000078492">
    <property type="component" value="Unassembled WGS sequence"/>
</dbReference>
<sequence>MFHFKKNKRGHATHEGRERVFHLKEGCVIRIEIGERARNILFHGNGAKPKRGACYTGLRQRSPVVQLADTIQAAREKDFITLARDRAPYANFMQDRTVLSAPAERSSLRKFWRNLDSVIEHVPFGPRTYIFPMLLSLLLPKLEGLLWMQLDEGITFFGAIRIAEPQQNHAKSSIVPVFRGRTAVRKTLRMHRRINDLAEDDEPPLRDLSRMEVITRVLRGLEGSFRSP</sequence>
<reference evidence="1 2" key="1">
    <citation type="submission" date="2015-09" db="EMBL/GenBank/DDBJ databases">
        <title>Trachymyrmex cornetzi WGS genome.</title>
        <authorList>
            <person name="Nygaard S."/>
            <person name="Hu H."/>
            <person name="Boomsma J."/>
            <person name="Zhang G."/>
        </authorList>
    </citation>
    <scope>NUCLEOTIDE SEQUENCE [LARGE SCALE GENOMIC DNA]</scope>
    <source>
        <strain evidence="1">Tcor2-1</strain>
        <tissue evidence="1">Whole body</tissue>
    </source>
</reference>
<dbReference type="EMBL" id="KQ980934">
    <property type="protein sequence ID" value="KYN11336.1"/>
    <property type="molecule type" value="Genomic_DNA"/>
</dbReference>
<evidence type="ECO:0000313" key="2">
    <source>
        <dbReference type="Proteomes" id="UP000078492"/>
    </source>
</evidence>